<dbReference type="InterPro" id="IPR029071">
    <property type="entry name" value="Ubiquitin-like_domsf"/>
</dbReference>
<feature type="transmembrane region" description="Helical" evidence="1">
    <location>
        <begin position="405"/>
        <end position="427"/>
    </location>
</feature>
<dbReference type="Gene3D" id="3.10.20.90">
    <property type="entry name" value="Phosphatidylinositol 3-kinase Catalytic Subunit, Chain A, domain 1"/>
    <property type="match status" value="1"/>
</dbReference>
<keyword evidence="1" id="KW-0812">Transmembrane</keyword>
<dbReference type="InterPro" id="IPR011993">
    <property type="entry name" value="PH-like_dom_sf"/>
</dbReference>
<reference evidence="3" key="1">
    <citation type="submission" date="2018-11" db="EMBL/GenBank/DDBJ databases">
        <title>Myxobolus squamalis genome and transcriptome.</title>
        <authorList>
            <person name="Yahalomi D."/>
            <person name="Atkinson S.D."/>
            <person name="Neuhof M."/>
            <person name="Chang E.S."/>
            <person name="Philippe H."/>
            <person name="Cartwright P."/>
            <person name="Bartholomew J.L."/>
            <person name="Huchon D."/>
        </authorList>
    </citation>
    <scope>NUCLEOTIDE SEQUENCE</scope>
    <source>
        <strain evidence="3">71B08</strain>
        <tissue evidence="3">Whole</tissue>
    </source>
</reference>
<accession>A0A6B2FZY9</accession>
<feature type="domain" description="FERM" evidence="2">
    <location>
        <begin position="1"/>
        <end position="266"/>
    </location>
</feature>
<keyword evidence="1" id="KW-1133">Transmembrane helix</keyword>
<dbReference type="GO" id="GO:0031032">
    <property type="term" value="P:actomyosin structure organization"/>
    <property type="evidence" value="ECO:0007669"/>
    <property type="project" value="TreeGrafter"/>
</dbReference>
<dbReference type="PROSITE" id="PS50057">
    <property type="entry name" value="FERM_3"/>
    <property type="match status" value="1"/>
</dbReference>
<dbReference type="AlphaFoldDB" id="A0A6B2FZY9"/>
<organism evidence="3">
    <name type="scientific">Myxobolus squamalis</name>
    <name type="common">Myxosporean</name>
    <dbReference type="NCBI Taxonomy" id="59785"/>
    <lineage>
        <taxon>Eukaryota</taxon>
        <taxon>Metazoa</taxon>
        <taxon>Cnidaria</taxon>
        <taxon>Myxozoa</taxon>
        <taxon>Myxosporea</taxon>
        <taxon>Bivalvulida</taxon>
        <taxon>Platysporina</taxon>
        <taxon>Myxobolidae</taxon>
        <taxon>Myxobolus</taxon>
    </lineage>
</organism>
<dbReference type="SUPFAM" id="SSF50729">
    <property type="entry name" value="PH domain-like"/>
    <property type="match status" value="1"/>
</dbReference>
<sequence>MPGNFKLFDQKTALVSDFFHVICNHLRISNRSYFGLCFTNKHKVNEWLDNFSYISKYIKKMTPPYQIRFCVRFYPVTDFESLALVDSELIEMQIETDLSTGKILCQGDVTHSLLAHVLAYHHNSISDPETILDITTFSGISNSDSIKSEYDYLKSFNGKEIVVRLISIMIFNDCYGHEVHLLNTPCFDNYVVLCPKGIILVKNFLSNPPILWTNISSISHSIHKVIIEMKIDGKNKSIIIKFGKLSLAKNFYRCALAFGQFYYNFNIKPLSPIRRAMTIVFSRASSFDDSYLNSTESIDVTVNKSPHNSEIIPRSNPCDDQSSCYQFSDRFNSMNPGHNKNKILRIDHVVEDSLLTSPFLCSSDQTFTTNNTDQSRFNDNSSCIDSCSDSLELYTSPFTYYDSVVSFKLGVLILILAIILFFILLFIK</sequence>
<protein>
    <submittedName>
        <fullName evidence="3">FERM, ARHGEF and pleckstrin domain-containing protein 1 (Trinotate prediction)</fullName>
    </submittedName>
</protein>
<dbReference type="GO" id="GO:0005856">
    <property type="term" value="C:cytoskeleton"/>
    <property type="evidence" value="ECO:0007669"/>
    <property type="project" value="TreeGrafter"/>
</dbReference>
<dbReference type="InterPro" id="IPR000299">
    <property type="entry name" value="FERM_domain"/>
</dbReference>
<evidence type="ECO:0000259" key="2">
    <source>
        <dbReference type="PROSITE" id="PS50057"/>
    </source>
</evidence>
<dbReference type="PANTHER" id="PTHR23280">
    <property type="entry name" value="4.1 G PROTEIN"/>
    <property type="match status" value="1"/>
</dbReference>
<evidence type="ECO:0000313" key="3">
    <source>
        <dbReference type="EMBL" id="NDJ95615.1"/>
    </source>
</evidence>
<proteinExistence type="predicted"/>
<dbReference type="SUPFAM" id="SSF54236">
    <property type="entry name" value="Ubiquitin-like"/>
    <property type="match status" value="1"/>
</dbReference>
<evidence type="ECO:0000256" key="1">
    <source>
        <dbReference type="SAM" id="Phobius"/>
    </source>
</evidence>
<dbReference type="CDD" id="cd01765">
    <property type="entry name" value="FERM_F0_F1"/>
    <property type="match status" value="1"/>
</dbReference>
<dbReference type="PANTHER" id="PTHR23280:SF21">
    <property type="entry name" value="PROTEIN 4.1 HOMOLOG"/>
    <property type="match status" value="1"/>
</dbReference>
<dbReference type="Pfam" id="PF09379">
    <property type="entry name" value="FERM_N"/>
    <property type="match status" value="1"/>
</dbReference>
<dbReference type="Gene3D" id="2.30.29.30">
    <property type="entry name" value="Pleckstrin-homology domain (PH domain)/Phosphotyrosine-binding domain (PTB)"/>
    <property type="match status" value="1"/>
</dbReference>
<keyword evidence="1" id="KW-0472">Membrane</keyword>
<dbReference type="EMBL" id="GHBR01000014">
    <property type="protein sequence ID" value="NDJ95615.1"/>
    <property type="molecule type" value="Transcribed_RNA"/>
</dbReference>
<name>A0A6B2FZY9_MYXSQ</name>
<dbReference type="InterPro" id="IPR018979">
    <property type="entry name" value="FERM_N"/>
</dbReference>